<evidence type="ECO:0000256" key="5">
    <source>
        <dbReference type="PROSITE-ProRule" id="PRU00560"/>
    </source>
</evidence>
<evidence type="ECO:0000256" key="2">
    <source>
        <dbReference type="ARBA" id="ARBA00022801"/>
    </source>
</evidence>
<keyword evidence="2 5" id="KW-0378">Hydrolase</keyword>
<name>A0A8J4A0Y1_9ACTN</name>
<sequence>MEQEQEQAYLDRTRRALAWMLDHARMRVATGDRVAGDRYTAEVLGRMLKSYAKELAEEPDSPLYFGQLRFGTGAGSGAGDHSGQSYHIGRRRITDEAGETLVIDWRAPVSARFYRASARDRMGVSVRRRFGWSPRPPVRLTGFEDEHLDRGEETGIGSALLKREIERPRVGPMRDIIATIQPEQDELVRADVADSLCVQGGPGTGKTAVGLHRAAYLLYAHRGQLRRTGVLVVGPNPTFLGHIAAVLPALGEIDVRQHTLDEVLTAREPSTVDSAEAAAVKHDERMAGVLRRALYARVGGPAAPVVVYDGSYVLRVSSGAVAREVRTVLAADLPYLTGRERLRARIVALLQRQLEARGESPNASVLQWLGRRRTVTEALDAAWPKVKPEEVLHAVLSDPTDDALTAAQRQAIRWAKPPRSVRSARWSAADLVLHDEVAGLLDHPDEVGHLVVDEAQDLSPMQCRALARRSRHGSITVLGDLAQGTTPWAATDWPAQLAHLGKPAAPVVGLTTGFRVPAAVLAFANRLLPALGVEVPTVHSVRSDGTLRVRRATDLARATLTCVTSALDHDGSIAVVATAPRLDAVMAAIGDRVSATAATRVTAVPAALAKGLEFDHVVVVEPAEILEAQPRGANRLYVALTRAVSRLDVVHSRPLPDALNS</sequence>
<dbReference type="PANTHER" id="PTHR11070">
    <property type="entry name" value="UVRD / RECB / PCRA DNA HELICASE FAMILY MEMBER"/>
    <property type="match status" value="1"/>
</dbReference>
<dbReference type="InterPro" id="IPR014016">
    <property type="entry name" value="UvrD-like_ATP-bd"/>
</dbReference>
<dbReference type="GO" id="GO:0005524">
    <property type="term" value="F:ATP binding"/>
    <property type="evidence" value="ECO:0007669"/>
    <property type="project" value="UniProtKB-UniRule"/>
</dbReference>
<proteinExistence type="predicted"/>
<keyword evidence="1 5" id="KW-0547">Nucleotide-binding</keyword>
<dbReference type="PROSITE" id="PS51198">
    <property type="entry name" value="UVRD_HELICASE_ATP_BIND"/>
    <property type="match status" value="1"/>
</dbReference>
<dbReference type="GO" id="GO:0016787">
    <property type="term" value="F:hydrolase activity"/>
    <property type="evidence" value="ECO:0007669"/>
    <property type="project" value="UniProtKB-UniRule"/>
</dbReference>
<evidence type="ECO:0000313" key="7">
    <source>
        <dbReference type="EMBL" id="GIJ71120.1"/>
    </source>
</evidence>
<dbReference type="InterPro" id="IPR000212">
    <property type="entry name" value="DNA_helicase_UvrD/REP"/>
</dbReference>
<reference evidence="7" key="1">
    <citation type="submission" date="2021-01" db="EMBL/GenBank/DDBJ databases">
        <title>Whole genome shotgun sequence of Virgisporangium ochraceum NBRC 16418.</title>
        <authorList>
            <person name="Komaki H."/>
            <person name="Tamura T."/>
        </authorList>
    </citation>
    <scope>NUCLEOTIDE SEQUENCE</scope>
    <source>
        <strain evidence="7">NBRC 16418</strain>
    </source>
</reference>
<feature type="binding site" evidence="5">
    <location>
        <begin position="200"/>
        <end position="207"/>
    </location>
    <ligand>
        <name>ATP</name>
        <dbReference type="ChEBI" id="CHEBI:30616"/>
    </ligand>
</feature>
<dbReference type="SUPFAM" id="SSF52540">
    <property type="entry name" value="P-loop containing nucleoside triphosphate hydrolases"/>
    <property type="match status" value="1"/>
</dbReference>
<dbReference type="Proteomes" id="UP000635606">
    <property type="component" value="Unassembled WGS sequence"/>
</dbReference>
<dbReference type="InterPro" id="IPR027785">
    <property type="entry name" value="UvrD-like_helicase_C"/>
</dbReference>
<dbReference type="RefSeq" id="WP_203931028.1">
    <property type="nucleotide sequence ID" value="NZ_BOPH01000085.1"/>
</dbReference>
<dbReference type="GO" id="GO:0003677">
    <property type="term" value="F:DNA binding"/>
    <property type="evidence" value="ECO:0007669"/>
    <property type="project" value="InterPro"/>
</dbReference>
<evidence type="ECO:0000256" key="3">
    <source>
        <dbReference type="ARBA" id="ARBA00022806"/>
    </source>
</evidence>
<dbReference type="InterPro" id="IPR027417">
    <property type="entry name" value="P-loop_NTPase"/>
</dbReference>
<dbReference type="Pfam" id="PF13538">
    <property type="entry name" value="UvrD_C_2"/>
    <property type="match status" value="1"/>
</dbReference>
<dbReference type="PANTHER" id="PTHR11070:SF45">
    <property type="entry name" value="DNA 3'-5' HELICASE"/>
    <property type="match status" value="1"/>
</dbReference>
<keyword evidence="3 5" id="KW-0347">Helicase</keyword>
<gene>
    <name evidence="7" type="ORF">Voc01_060370</name>
</gene>
<protein>
    <submittedName>
        <fullName evidence="7">DNA helicase</fullName>
    </submittedName>
</protein>
<organism evidence="7 8">
    <name type="scientific">Virgisporangium ochraceum</name>
    <dbReference type="NCBI Taxonomy" id="65505"/>
    <lineage>
        <taxon>Bacteria</taxon>
        <taxon>Bacillati</taxon>
        <taxon>Actinomycetota</taxon>
        <taxon>Actinomycetes</taxon>
        <taxon>Micromonosporales</taxon>
        <taxon>Micromonosporaceae</taxon>
        <taxon>Virgisporangium</taxon>
    </lineage>
</organism>
<dbReference type="GO" id="GO:0005829">
    <property type="term" value="C:cytosol"/>
    <property type="evidence" value="ECO:0007669"/>
    <property type="project" value="TreeGrafter"/>
</dbReference>
<evidence type="ECO:0000256" key="4">
    <source>
        <dbReference type="ARBA" id="ARBA00022840"/>
    </source>
</evidence>
<dbReference type="EMBL" id="BOPH01000085">
    <property type="protein sequence ID" value="GIJ71120.1"/>
    <property type="molecule type" value="Genomic_DNA"/>
</dbReference>
<keyword evidence="8" id="KW-1185">Reference proteome</keyword>
<dbReference type="GO" id="GO:0043138">
    <property type="term" value="F:3'-5' DNA helicase activity"/>
    <property type="evidence" value="ECO:0007669"/>
    <property type="project" value="TreeGrafter"/>
</dbReference>
<accession>A0A8J4A0Y1</accession>
<dbReference type="GO" id="GO:0000725">
    <property type="term" value="P:recombinational repair"/>
    <property type="evidence" value="ECO:0007669"/>
    <property type="project" value="TreeGrafter"/>
</dbReference>
<dbReference type="AlphaFoldDB" id="A0A8J4A0Y1"/>
<evidence type="ECO:0000256" key="1">
    <source>
        <dbReference type="ARBA" id="ARBA00022741"/>
    </source>
</evidence>
<keyword evidence="4 5" id="KW-0067">ATP-binding</keyword>
<evidence type="ECO:0000313" key="8">
    <source>
        <dbReference type="Proteomes" id="UP000635606"/>
    </source>
</evidence>
<comment type="caution">
    <text evidence="7">The sequence shown here is derived from an EMBL/GenBank/DDBJ whole genome shotgun (WGS) entry which is preliminary data.</text>
</comment>
<evidence type="ECO:0000259" key="6">
    <source>
        <dbReference type="PROSITE" id="PS51198"/>
    </source>
</evidence>
<dbReference type="Gene3D" id="3.40.50.300">
    <property type="entry name" value="P-loop containing nucleotide triphosphate hydrolases"/>
    <property type="match status" value="2"/>
</dbReference>
<feature type="domain" description="UvrD-like helicase ATP-binding" evidence="6">
    <location>
        <begin position="179"/>
        <end position="517"/>
    </location>
</feature>